<sequence length="63" mass="7430">MSKCDNKNDCSCTYPGCERHGKCCECISYHRKYGEFPACFFSKEGEKSYDRSFENLINDRKNR</sequence>
<protein>
    <recommendedName>
        <fullName evidence="2">Cytosolic protein</fullName>
    </recommendedName>
</protein>
<accession>A0A7C3J5P8</accession>
<evidence type="ECO:0008006" key="2">
    <source>
        <dbReference type="Google" id="ProtNLM"/>
    </source>
</evidence>
<name>A0A7C3J5P8_UNCW3</name>
<gene>
    <name evidence="1" type="ORF">ENS15_01855</name>
</gene>
<reference evidence="1" key="1">
    <citation type="journal article" date="2020" name="mSystems">
        <title>Genome- and Community-Level Interaction Insights into Carbon Utilization and Element Cycling Functions of Hydrothermarchaeota in Hydrothermal Sediment.</title>
        <authorList>
            <person name="Zhou Z."/>
            <person name="Liu Y."/>
            <person name="Xu W."/>
            <person name="Pan J."/>
            <person name="Luo Z.H."/>
            <person name="Li M."/>
        </authorList>
    </citation>
    <scope>NUCLEOTIDE SEQUENCE [LARGE SCALE GENOMIC DNA]</scope>
    <source>
        <strain evidence="1">SpSt-464</strain>
    </source>
</reference>
<proteinExistence type="predicted"/>
<evidence type="ECO:0000313" key="1">
    <source>
        <dbReference type="EMBL" id="HFK23387.1"/>
    </source>
</evidence>
<organism evidence="1">
    <name type="scientific">candidate division WOR-3 bacterium</name>
    <dbReference type="NCBI Taxonomy" id="2052148"/>
    <lineage>
        <taxon>Bacteria</taxon>
        <taxon>Bacteria division WOR-3</taxon>
    </lineage>
</organism>
<comment type="caution">
    <text evidence="1">The sequence shown here is derived from an EMBL/GenBank/DDBJ whole genome shotgun (WGS) entry which is preliminary data.</text>
</comment>
<dbReference type="AlphaFoldDB" id="A0A7C3J5P8"/>
<dbReference type="EMBL" id="DSTT01000002">
    <property type="protein sequence ID" value="HFK23387.1"/>
    <property type="molecule type" value="Genomic_DNA"/>
</dbReference>
<dbReference type="Pfam" id="PF20095">
    <property type="entry name" value="DUF6485"/>
    <property type="match status" value="1"/>
</dbReference>